<proteinExistence type="predicted"/>
<comment type="caution">
    <text evidence="1">The sequence shown here is derived from an EMBL/GenBank/DDBJ whole genome shotgun (WGS) entry which is preliminary data.</text>
</comment>
<dbReference type="Proteomes" id="UP000629870">
    <property type="component" value="Unassembled WGS sequence"/>
</dbReference>
<evidence type="ECO:0000313" key="2">
    <source>
        <dbReference type="Proteomes" id="UP000629870"/>
    </source>
</evidence>
<reference evidence="1 2" key="1">
    <citation type="submission" date="2020-08" db="EMBL/GenBank/DDBJ databases">
        <title>Genomic Encyclopedia of Type Strains, Phase IV (KMG-IV): sequencing the most valuable type-strain genomes for metagenomic binning, comparative biology and taxonomic classification.</title>
        <authorList>
            <person name="Goeker M."/>
        </authorList>
    </citation>
    <scope>NUCLEOTIDE SEQUENCE [LARGE SCALE GENOMIC DNA]</scope>
    <source>
        <strain evidence="1 2">DSM 12027</strain>
    </source>
</reference>
<sequence>MDDKGASLIQRLGEKETERFGNGLLGLIGASDMRQDWTFQPRRHQRGLRTA</sequence>
<organism evidence="1 2">
    <name type="scientific">Deinococcus radiopugnans ATCC 19172</name>
    <dbReference type="NCBI Taxonomy" id="585398"/>
    <lineage>
        <taxon>Bacteria</taxon>
        <taxon>Thermotogati</taxon>
        <taxon>Deinococcota</taxon>
        <taxon>Deinococci</taxon>
        <taxon>Deinococcales</taxon>
        <taxon>Deinococcaceae</taxon>
        <taxon>Deinococcus</taxon>
    </lineage>
</organism>
<evidence type="ECO:0008006" key="3">
    <source>
        <dbReference type="Google" id="ProtNLM"/>
    </source>
</evidence>
<accession>A0ABR6NRF1</accession>
<evidence type="ECO:0000313" key="1">
    <source>
        <dbReference type="EMBL" id="MBB6016620.1"/>
    </source>
</evidence>
<protein>
    <recommendedName>
        <fullName evidence="3">Transposase</fullName>
    </recommendedName>
</protein>
<name>A0ABR6NRF1_9DEIO</name>
<keyword evidence="2" id="KW-1185">Reference proteome</keyword>
<gene>
    <name evidence="1" type="ORF">HNQ04_001874</name>
</gene>
<dbReference type="EMBL" id="JACHEW010000008">
    <property type="protein sequence ID" value="MBB6016620.1"/>
    <property type="molecule type" value="Genomic_DNA"/>
</dbReference>